<accession>A0A6L5I4W3</accession>
<evidence type="ECO:0000313" key="2">
    <source>
        <dbReference type="EMBL" id="MQU09685.1"/>
    </source>
</evidence>
<comment type="caution">
    <text evidence="2">The sequence shown here is derived from an EMBL/GenBank/DDBJ whole genome shotgun (WGS) entry which is preliminary data.</text>
</comment>
<dbReference type="PANTHER" id="PTHR30438:SF2">
    <property type="entry name" value="MEMBRANE PROTEIN"/>
    <property type="match status" value="1"/>
</dbReference>
<evidence type="ECO:0000313" key="3">
    <source>
        <dbReference type="Proteomes" id="UP000478064"/>
    </source>
</evidence>
<dbReference type="Proteomes" id="UP000478064">
    <property type="component" value="Unassembled WGS sequence"/>
</dbReference>
<protein>
    <submittedName>
        <fullName evidence="2">Biotin/lipoyl-binding protein</fullName>
    </submittedName>
</protein>
<dbReference type="EMBL" id="WIVU01000244">
    <property type="protein sequence ID" value="MQU09685.1"/>
    <property type="molecule type" value="Genomic_DNA"/>
</dbReference>
<dbReference type="SUPFAM" id="SSF111369">
    <property type="entry name" value="HlyD-like secretion proteins"/>
    <property type="match status" value="1"/>
</dbReference>
<name>A0A6L5I4W3_9PSED</name>
<feature type="non-terminal residue" evidence="2">
    <location>
        <position position="100"/>
    </location>
</feature>
<keyword evidence="1" id="KW-1133">Transmembrane helix</keyword>
<keyword evidence="1" id="KW-0472">Membrane</keyword>
<dbReference type="GO" id="GO:0005886">
    <property type="term" value="C:plasma membrane"/>
    <property type="evidence" value="ECO:0007669"/>
    <property type="project" value="TreeGrafter"/>
</dbReference>
<keyword evidence="1" id="KW-0812">Transmembrane</keyword>
<dbReference type="AlphaFoldDB" id="A0A6L5I4W3"/>
<sequence length="100" mass="10457">MAISAPLKKKLLVAATGIAILALGWYAWVQFRDDGLGEAFASGNGRIEATEIDIATKLAGRVTGISVQEGDFVTVGQSLATMQIDVLQAQLAEATAGHQE</sequence>
<proteinExistence type="predicted"/>
<dbReference type="PANTHER" id="PTHR30438">
    <property type="entry name" value="36 KDA ANTIGEN-RELATED"/>
    <property type="match status" value="1"/>
</dbReference>
<organism evidence="2 3">
    <name type="scientific">Pseudomonas helleri</name>
    <dbReference type="NCBI Taxonomy" id="1608996"/>
    <lineage>
        <taxon>Bacteria</taxon>
        <taxon>Pseudomonadati</taxon>
        <taxon>Pseudomonadota</taxon>
        <taxon>Gammaproteobacteria</taxon>
        <taxon>Pseudomonadales</taxon>
        <taxon>Pseudomonadaceae</taxon>
        <taxon>Pseudomonas</taxon>
    </lineage>
</organism>
<dbReference type="RefSeq" id="WP_153376454.1">
    <property type="nucleotide sequence ID" value="NZ_WIVU01000244.1"/>
</dbReference>
<reference evidence="2 3" key="1">
    <citation type="submission" date="2019-10" db="EMBL/GenBank/DDBJ databases">
        <title>Evaluation of single-gene subtyping targets for Pseudomonas.</title>
        <authorList>
            <person name="Reichler S.J."/>
            <person name="Orsi R.H."/>
            <person name="Wiedmann M."/>
            <person name="Martin N.H."/>
            <person name="Murphy S.I."/>
        </authorList>
    </citation>
    <scope>NUCLEOTIDE SEQUENCE [LARGE SCALE GENOMIC DNA]</scope>
    <source>
        <strain evidence="2 3">FSL R10-1637</strain>
    </source>
</reference>
<feature type="transmembrane region" description="Helical" evidence="1">
    <location>
        <begin position="12"/>
        <end position="29"/>
    </location>
</feature>
<dbReference type="Gene3D" id="2.40.50.100">
    <property type="match status" value="1"/>
</dbReference>
<evidence type="ECO:0000256" key="1">
    <source>
        <dbReference type="SAM" id="Phobius"/>
    </source>
</evidence>
<gene>
    <name evidence="2" type="ORF">GHO27_29100</name>
</gene>